<feature type="signal peptide" evidence="2">
    <location>
        <begin position="1"/>
        <end position="26"/>
    </location>
</feature>
<dbReference type="NCBIfam" id="TIGR04183">
    <property type="entry name" value="Por_Secre_tail"/>
    <property type="match status" value="1"/>
</dbReference>
<evidence type="ECO:0000259" key="3">
    <source>
        <dbReference type="PROSITE" id="PS51688"/>
    </source>
</evidence>
<keyword evidence="1 2" id="KW-0732">Signal</keyword>
<dbReference type="EMBL" id="VLPL01000010">
    <property type="protein sequence ID" value="TSJ39964.1"/>
    <property type="molecule type" value="Genomic_DNA"/>
</dbReference>
<protein>
    <submittedName>
        <fullName evidence="4">T9SS type A sorting domain-containing protein</fullName>
    </submittedName>
</protein>
<accession>A0A556MJ71</accession>
<dbReference type="OrthoDB" id="658938at2"/>
<dbReference type="PROSITE" id="PS51688">
    <property type="entry name" value="ICA"/>
    <property type="match status" value="1"/>
</dbReference>
<dbReference type="Pfam" id="PF18962">
    <property type="entry name" value="Por_Secre_tail"/>
    <property type="match status" value="1"/>
</dbReference>
<comment type="caution">
    <text evidence="4">The sequence shown here is derived from an EMBL/GenBank/DDBJ whole genome shotgun (WGS) entry which is preliminary data.</text>
</comment>
<dbReference type="InterPro" id="IPR026444">
    <property type="entry name" value="Secre_tail"/>
</dbReference>
<reference evidence="4 5" key="1">
    <citation type="submission" date="2019-07" db="EMBL/GenBank/DDBJ databases">
        <authorList>
            <person name="Huq M.A."/>
        </authorList>
    </citation>
    <scope>NUCLEOTIDE SEQUENCE [LARGE SCALE GENOMIC DNA]</scope>
    <source>
        <strain evidence="4 5">MAH-3</strain>
    </source>
</reference>
<evidence type="ECO:0000256" key="2">
    <source>
        <dbReference type="SAM" id="SignalP"/>
    </source>
</evidence>
<dbReference type="Proteomes" id="UP000316008">
    <property type="component" value="Unassembled WGS sequence"/>
</dbReference>
<dbReference type="Gene3D" id="1.10.10.10">
    <property type="entry name" value="Winged helix-like DNA-binding domain superfamily/Winged helix DNA-binding domain"/>
    <property type="match status" value="1"/>
</dbReference>
<gene>
    <name evidence="4" type="ORF">FO442_16795</name>
</gene>
<evidence type="ECO:0000313" key="4">
    <source>
        <dbReference type="EMBL" id="TSJ39964.1"/>
    </source>
</evidence>
<name>A0A556MJ71_9FLAO</name>
<dbReference type="InterPro" id="IPR030392">
    <property type="entry name" value="S74_ICA"/>
</dbReference>
<dbReference type="InterPro" id="IPR036388">
    <property type="entry name" value="WH-like_DNA-bd_sf"/>
</dbReference>
<feature type="domain" description="Peptidase S74" evidence="3">
    <location>
        <begin position="294"/>
        <end position="390"/>
    </location>
</feature>
<evidence type="ECO:0000313" key="5">
    <source>
        <dbReference type="Proteomes" id="UP000316008"/>
    </source>
</evidence>
<evidence type="ECO:0000256" key="1">
    <source>
        <dbReference type="ARBA" id="ARBA00022729"/>
    </source>
</evidence>
<sequence>MRTQFYQLGAAALMATGLILGSNSQAQLVNFPTGSLCTSGNDWIIDGTNGSDNRLGHLQSGTYGNANDQWANIGTCDIASFPPANCNYYGFTSNWSTDRAFFGLRFDNPNEANAIIAFGDNVDMQPDINRLIFQFDSWIPSQNLEIGTMWANGNFGLHTATPTATLHVDAAFKPLDPGTNSNVRFENLQTGKGNLLVINPSNGYVFDSKIGMGSVAINTCFSTNFVPKFNSGSYTCSQIYDDGASVGIGMTGPFPFTVTLTNNVQPGPWTSVTSGTLKLKINGITMSDGYLITSDARYKKDITALEGSLGKLLKMRGVAYNWDKARNPDMGFGDEKQLGFIAQEVEKVLPEMVYTMENGYKAVNYTALIPVMVEAIKEQQSTIAKLQDELTRISEIQSGNLDPLSASSAMTIRPNPSNDVVTIGFTGIDPTVQSSVLIFDMNGKLIKTIELTTRNMDKLELAKGTLDPGMYIVSLISNNKELHTQRLIIQQ</sequence>
<proteinExistence type="predicted"/>
<keyword evidence="5" id="KW-1185">Reference proteome</keyword>
<feature type="chain" id="PRO_5021794872" evidence="2">
    <location>
        <begin position="27"/>
        <end position="491"/>
    </location>
</feature>
<organism evidence="4 5">
    <name type="scientific">Fluviicola chungangensis</name>
    <dbReference type="NCBI Taxonomy" id="2597671"/>
    <lineage>
        <taxon>Bacteria</taxon>
        <taxon>Pseudomonadati</taxon>
        <taxon>Bacteroidota</taxon>
        <taxon>Flavobacteriia</taxon>
        <taxon>Flavobacteriales</taxon>
        <taxon>Crocinitomicaceae</taxon>
        <taxon>Fluviicola</taxon>
    </lineage>
</organism>
<dbReference type="Pfam" id="PF13884">
    <property type="entry name" value="Peptidase_S74"/>
    <property type="match status" value="1"/>
</dbReference>
<dbReference type="AlphaFoldDB" id="A0A556MJ71"/>
<dbReference type="RefSeq" id="WP_144334380.1">
    <property type="nucleotide sequence ID" value="NZ_VLPL01000010.1"/>
</dbReference>